<sequence length="54" mass="6124">MTREVGKELPLTISQTTDAQIKLVHLCQSNHHQNCCPTSISFWLALAMPFKKNI</sequence>
<dbReference type="AlphaFoldDB" id="A0A0A9A8A0"/>
<protein>
    <submittedName>
        <fullName evidence="1">Uncharacterized protein</fullName>
    </submittedName>
</protein>
<reference evidence="1" key="1">
    <citation type="submission" date="2014-09" db="EMBL/GenBank/DDBJ databases">
        <authorList>
            <person name="Magalhaes I.L.F."/>
            <person name="Oliveira U."/>
            <person name="Santos F.R."/>
            <person name="Vidigal T.H.D.A."/>
            <person name="Brescovit A.D."/>
            <person name="Santos A.J."/>
        </authorList>
    </citation>
    <scope>NUCLEOTIDE SEQUENCE</scope>
    <source>
        <tissue evidence="1">Shoot tissue taken approximately 20 cm above the soil surface</tissue>
    </source>
</reference>
<reference evidence="1" key="2">
    <citation type="journal article" date="2015" name="Data Brief">
        <title>Shoot transcriptome of the giant reed, Arundo donax.</title>
        <authorList>
            <person name="Barrero R.A."/>
            <person name="Guerrero F.D."/>
            <person name="Moolhuijzen P."/>
            <person name="Goolsby J.A."/>
            <person name="Tidwell J."/>
            <person name="Bellgard S.E."/>
            <person name="Bellgard M.I."/>
        </authorList>
    </citation>
    <scope>NUCLEOTIDE SEQUENCE</scope>
    <source>
        <tissue evidence="1">Shoot tissue taken approximately 20 cm above the soil surface</tissue>
    </source>
</reference>
<proteinExistence type="predicted"/>
<accession>A0A0A9A8A0</accession>
<dbReference type="EMBL" id="GBRH01252680">
    <property type="protein sequence ID" value="JAD45215.1"/>
    <property type="molecule type" value="Transcribed_RNA"/>
</dbReference>
<evidence type="ECO:0000313" key="1">
    <source>
        <dbReference type="EMBL" id="JAD45215.1"/>
    </source>
</evidence>
<name>A0A0A9A8A0_ARUDO</name>
<organism evidence="1">
    <name type="scientific">Arundo donax</name>
    <name type="common">Giant reed</name>
    <name type="synonym">Donax arundinaceus</name>
    <dbReference type="NCBI Taxonomy" id="35708"/>
    <lineage>
        <taxon>Eukaryota</taxon>
        <taxon>Viridiplantae</taxon>
        <taxon>Streptophyta</taxon>
        <taxon>Embryophyta</taxon>
        <taxon>Tracheophyta</taxon>
        <taxon>Spermatophyta</taxon>
        <taxon>Magnoliopsida</taxon>
        <taxon>Liliopsida</taxon>
        <taxon>Poales</taxon>
        <taxon>Poaceae</taxon>
        <taxon>PACMAD clade</taxon>
        <taxon>Arundinoideae</taxon>
        <taxon>Arundineae</taxon>
        <taxon>Arundo</taxon>
    </lineage>
</organism>